<keyword evidence="1" id="KW-0547">Nucleotide-binding</keyword>
<dbReference type="Pfam" id="PF13604">
    <property type="entry name" value="AAA_30"/>
    <property type="match status" value="1"/>
</dbReference>
<dbReference type="SUPFAM" id="SSF52540">
    <property type="entry name" value="P-loop containing nucleoside triphosphate hydrolases"/>
    <property type="match status" value="1"/>
</dbReference>
<reference evidence="4 5" key="1">
    <citation type="submission" date="2018-08" db="EMBL/GenBank/DDBJ databases">
        <title>A genome reference for cultivated species of the human gut microbiota.</title>
        <authorList>
            <person name="Zou Y."/>
            <person name="Xue W."/>
            <person name="Luo G."/>
        </authorList>
    </citation>
    <scope>NUCLEOTIDE SEQUENCE [LARGE SCALE GENOMIC DNA]</scope>
    <source>
        <strain evidence="4 5">AM43-11</strain>
    </source>
</reference>
<sequence>MPYAEKIVVQALEKTGSTWITQEDLEKEMARSNTGTMNDIIYGVKDKFLVSFKMGNGMTAYSTRHFHEAENKIAENVMRLQFVIPSKKYDNEVIDQLIDEFEEKKNSGHKLHYHQRDAVKMVCNNNFSVLTGGPGTGKTTVLSAITYCLRALDQRIKIIFTAPTGKAARRITESTGEHASTVHKKLNIGNNSNLSSVFYEDAMFIDESSMNDIELSNILMKSIPDGRKIVFVGDVDQLPSVGPGAVLRDLIASNTVPVTMLTHTFRQDNNSKLFANICNIRNGIPQFIDGEDFHSILLPPGKGQEKLATQQILSAYQKAIKKYGIDKVVVLVPYRKKKLCSNSLNNQLQQIANPGKCGYQYTNQSDRNVLFFKKNDFVMQLVNRDECANGDVGQVISSSAAGIKVKYTDATVSYTPDDLGQLALAYSMTIHKSQGSEYQCVIMCFLEEHKIMLQRNLIYTGITRAKKECIVIYQQKALEKACKTIADANRFTLLKEKLQDLRAQYRMIYGI</sequence>
<proteinExistence type="predicted"/>
<dbReference type="GO" id="GO:0005524">
    <property type="term" value="F:ATP binding"/>
    <property type="evidence" value="ECO:0007669"/>
    <property type="project" value="UniProtKB-KW"/>
</dbReference>
<evidence type="ECO:0000313" key="5">
    <source>
        <dbReference type="Proteomes" id="UP000284465"/>
    </source>
</evidence>
<name>A0A413SB86_9FIRM</name>
<organism evidence="4 5">
    <name type="scientific">Roseburia intestinalis</name>
    <dbReference type="NCBI Taxonomy" id="166486"/>
    <lineage>
        <taxon>Bacteria</taxon>
        <taxon>Bacillati</taxon>
        <taxon>Bacillota</taxon>
        <taxon>Clostridia</taxon>
        <taxon>Lachnospirales</taxon>
        <taxon>Lachnospiraceae</taxon>
        <taxon>Roseburia</taxon>
    </lineage>
</organism>
<comment type="caution">
    <text evidence="4">The sequence shown here is derived from an EMBL/GenBank/DDBJ whole genome shotgun (WGS) entry which is preliminary data.</text>
</comment>
<evidence type="ECO:0000256" key="2">
    <source>
        <dbReference type="ARBA" id="ARBA00022840"/>
    </source>
</evidence>
<evidence type="ECO:0000313" key="4">
    <source>
        <dbReference type="EMBL" id="RHA61503.1"/>
    </source>
</evidence>
<dbReference type="GO" id="GO:0003678">
    <property type="term" value="F:DNA helicase activity"/>
    <property type="evidence" value="ECO:0007669"/>
    <property type="project" value="UniProtKB-ARBA"/>
</dbReference>
<dbReference type="Gene3D" id="3.40.50.300">
    <property type="entry name" value="P-loop containing nucleotide triphosphate hydrolases"/>
    <property type="match status" value="2"/>
</dbReference>
<dbReference type="EMBL" id="QSFP01000039">
    <property type="protein sequence ID" value="RHA61503.1"/>
    <property type="molecule type" value="Genomic_DNA"/>
</dbReference>
<dbReference type="CDD" id="cd17933">
    <property type="entry name" value="DEXSc_RecD-like"/>
    <property type="match status" value="1"/>
</dbReference>
<dbReference type="InterPro" id="IPR027417">
    <property type="entry name" value="P-loop_NTPase"/>
</dbReference>
<keyword evidence="2" id="KW-0067">ATP-binding</keyword>
<dbReference type="Pfam" id="PF13538">
    <property type="entry name" value="UvrD_C_2"/>
    <property type="match status" value="1"/>
</dbReference>
<feature type="domain" description="UvrD-like helicase C-terminal" evidence="3">
    <location>
        <begin position="424"/>
        <end position="472"/>
    </location>
</feature>
<evidence type="ECO:0000259" key="3">
    <source>
        <dbReference type="Pfam" id="PF13538"/>
    </source>
</evidence>
<dbReference type="Proteomes" id="UP000284465">
    <property type="component" value="Unassembled WGS sequence"/>
</dbReference>
<dbReference type="Gene3D" id="2.30.30.940">
    <property type="match status" value="1"/>
</dbReference>
<dbReference type="CDD" id="cd18809">
    <property type="entry name" value="SF1_C_RecD"/>
    <property type="match status" value="1"/>
</dbReference>
<dbReference type="InterPro" id="IPR027785">
    <property type="entry name" value="UvrD-like_helicase_C"/>
</dbReference>
<dbReference type="PANTHER" id="PTHR43788">
    <property type="entry name" value="DNA2/NAM7 HELICASE FAMILY MEMBER"/>
    <property type="match status" value="1"/>
</dbReference>
<protein>
    <recommendedName>
        <fullName evidence="3">UvrD-like helicase C-terminal domain-containing protein</fullName>
    </recommendedName>
</protein>
<gene>
    <name evidence="4" type="ORF">DW927_19075</name>
</gene>
<evidence type="ECO:0000256" key="1">
    <source>
        <dbReference type="ARBA" id="ARBA00022741"/>
    </source>
</evidence>
<accession>A0A413SB86</accession>
<dbReference type="PANTHER" id="PTHR43788:SF6">
    <property type="entry name" value="DNA HELICASE B"/>
    <property type="match status" value="1"/>
</dbReference>
<dbReference type="RefSeq" id="WP_118592451.1">
    <property type="nucleotide sequence ID" value="NZ_QSFP01000039.1"/>
</dbReference>
<dbReference type="InterPro" id="IPR050534">
    <property type="entry name" value="Coronavir_polyprotein_1ab"/>
</dbReference>
<dbReference type="AlphaFoldDB" id="A0A413SB86"/>